<keyword evidence="2" id="KW-1133">Transmembrane helix</keyword>
<accession>A0A813P1W3</accession>
<feature type="compositionally biased region" description="Basic and acidic residues" evidence="1">
    <location>
        <begin position="658"/>
        <end position="674"/>
    </location>
</feature>
<feature type="region of interest" description="Disordered" evidence="1">
    <location>
        <begin position="653"/>
        <end position="674"/>
    </location>
</feature>
<evidence type="ECO:0000313" key="5">
    <source>
        <dbReference type="Proteomes" id="UP000663829"/>
    </source>
</evidence>
<feature type="region of interest" description="Disordered" evidence="1">
    <location>
        <begin position="279"/>
        <end position="313"/>
    </location>
</feature>
<dbReference type="Proteomes" id="UP000663829">
    <property type="component" value="Unassembled WGS sequence"/>
</dbReference>
<feature type="compositionally biased region" description="Polar residues" evidence="1">
    <location>
        <begin position="1103"/>
        <end position="1115"/>
    </location>
</feature>
<feature type="transmembrane region" description="Helical" evidence="2">
    <location>
        <begin position="74"/>
        <end position="92"/>
    </location>
</feature>
<feature type="compositionally biased region" description="Basic and acidic residues" evidence="1">
    <location>
        <begin position="1076"/>
        <end position="1085"/>
    </location>
</feature>
<reference evidence="3" key="1">
    <citation type="submission" date="2021-02" db="EMBL/GenBank/DDBJ databases">
        <authorList>
            <person name="Nowell W R."/>
        </authorList>
    </citation>
    <scope>NUCLEOTIDE SEQUENCE</scope>
</reference>
<sequence length="1396" mass="159058">MFVTDKFYNTPTAPKFGRYRIGLIFGILLFLIGLASLIFSIIDLFHGKPSQLHYNELNGGLKIENPLWPSSGKGFWVGLILMATGVIGILASHERTVSCIIAFAILSTVSAILSFYMMITCIIPVQYDVTRTNSKTRSEADRIELIMNSLLIAAGVLGSIVGGLASIFSYKFAGWCSNQRVIGGYAQMPQQAMPPRSPYLPGSRYYPPQQHMTFPPNIAATDHILISQSWNRPSVNDRQSIDDALPHLIQKHQQLFFEQQQPSNPNTIDDIGIQVEKQDEVQRASTLPNERSSPTRNKSDANNKHPTNEQLYSTSYNRKTNQSTDTQISIKFIDLHAVYEIIDQSYSKVRNWYLLISQTKLDLDFIMSVNDYLDRLKASVYKDLIRKETLHRNGNNHSKALVALLRCMCKISYEQALEVTSDLTASKRAVLYTMTAIEHILQENFPAKKPLLNYILNEYISMWLHENLRVIQEDFTVIAENATKNNFLSLCICLFHKLDSCCHLNWQRLQMMQNFRLINFQNLMKPLGVKLDQQPEFLSQLGGIQEHTMKYSDIPQTQLYIYRTEQEIISLNDIQQTFRKCVAKGILDDRVSEEVLAIDTLSQMSVRPPSIKTDIVPHILMHPTEVAQQMTIQRTSTLPLKSNDDVQRKLRLTPKGSVSEKNHGIESETLKQELTEPDTNVEKLVTKNLNTFLFSSQTPFQSVQQQIETKQPSLEVADLESPQKQFTFDTENSLPQQQQTKTLAPRSTSKKDKSGSRTSQSMYLPVTDERNQYRLTFGEMLPNRNTYPTNEIICWQPSVPPPARMASSQEQLKLIQTSPKKQQLSGEDTARLTVLNEKLIKESLALQQHQLGTVVNGEKDKFDVDLMSYDNLGELTRLSGSFIKVHLAQQLQEMRKNKENLPLRYYRINDKWISEGIIFVLIFLRASPLAVFVPPEEQLEILIKLQPEQMTAEDMNRLILMNDKLLKSYLLLQQQEQAQIKLSTLKTSSLAVVDNAQLKKLKNSTLQSSSRSEGREAILNELILLTHINDLDNRSSLVDEIMIRKYLNKEKQEDSFECQRSLSSLSTRSTQTTSSAREKQLELDRNLSSLSKMSKPDTEEQDTSSTIQVDSENKPNISQISITTQFVKPAPSAPTTEVKLLQEKQHTSIDTNKTLVQDNIIHEKPFSETSLSTKSKGMSDRCSKSIRGSSDSDERTTRDLKRTLSPKQNSGKPLQSATTSSTLNLELNALIDFLKNLMQQQISHRWQQSQQMRDPRRIPQSTLLERCLTGETGQLKDLYHDLNSLDVNDPTFIAAFTRALRKELEDAHLMTNYDRSEYGVIAESRIGKLPFETQTALKLSTNVTAFTCQDEKIVYDGKIDYDCVIVEVIHDPSRCLPNPDYCHPSKRKKIMSIHQT</sequence>
<feature type="transmembrane region" description="Helical" evidence="2">
    <location>
        <begin position="99"/>
        <end position="125"/>
    </location>
</feature>
<keyword evidence="2" id="KW-0472">Membrane</keyword>
<organism evidence="3 5">
    <name type="scientific">Didymodactylos carnosus</name>
    <dbReference type="NCBI Taxonomy" id="1234261"/>
    <lineage>
        <taxon>Eukaryota</taxon>
        <taxon>Metazoa</taxon>
        <taxon>Spiralia</taxon>
        <taxon>Gnathifera</taxon>
        <taxon>Rotifera</taxon>
        <taxon>Eurotatoria</taxon>
        <taxon>Bdelloidea</taxon>
        <taxon>Philodinida</taxon>
        <taxon>Philodinidae</taxon>
        <taxon>Didymodactylos</taxon>
    </lineage>
</organism>
<dbReference type="EMBL" id="CAJNOQ010000045">
    <property type="protein sequence ID" value="CAF0746405.1"/>
    <property type="molecule type" value="Genomic_DNA"/>
</dbReference>
<feature type="region of interest" description="Disordered" evidence="1">
    <location>
        <begin position="728"/>
        <end position="765"/>
    </location>
</feature>
<evidence type="ECO:0000313" key="4">
    <source>
        <dbReference type="EMBL" id="CAF3525238.1"/>
    </source>
</evidence>
<name>A0A813P1W3_9BILA</name>
<evidence type="ECO:0000256" key="1">
    <source>
        <dbReference type="SAM" id="MobiDB-lite"/>
    </source>
</evidence>
<gene>
    <name evidence="3" type="ORF">GPM918_LOCUS566</name>
    <name evidence="4" type="ORF">SRO942_LOCUS567</name>
</gene>
<proteinExistence type="predicted"/>
<comment type="caution">
    <text evidence="3">The sequence shown here is derived from an EMBL/GenBank/DDBJ whole genome shotgun (WGS) entry which is preliminary data.</text>
</comment>
<evidence type="ECO:0000313" key="3">
    <source>
        <dbReference type="EMBL" id="CAF0746405.1"/>
    </source>
</evidence>
<feature type="compositionally biased region" description="Polar residues" evidence="1">
    <location>
        <begin position="1205"/>
        <end position="1218"/>
    </location>
</feature>
<feature type="compositionally biased region" description="Basic and acidic residues" evidence="1">
    <location>
        <begin position="297"/>
        <end position="307"/>
    </location>
</feature>
<dbReference type="OrthoDB" id="10066269at2759"/>
<protein>
    <submittedName>
        <fullName evidence="3">Uncharacterized protein</fullName>
    </submittedName>
</protein>
<feature type="transmembrane region" description="Helical" evidence="2">
    <location>
        <begin position="145"/>
        <end position="170"/>
    </location>
</feature>
<feature type="compositionally biased region" description="Polar residues" evidence="1">
    <location>
        <begin position="728"/>
        <end position="747"/>
    </location>
</feature>
<feature type="region of interest" description="Disordered" evidence="1">
    <location>
        <begin position="1057"/>
        <end position="1115"/>
    </location>
</feature>
<feature type="transmembrane region" description="Helical" evidence="2">
    <location>
        <begin position="21"/>
        <end position="42"/>
    </location>
</feature>
<feature type="compositionally biased region" description="Basic and acidic residues" evidence="1">
    <location>
        <begin position="1190"/>
        <end position="1202"/>
    </location>
</feature>
<dbReference type="Proteomes" id="UP000681722">
    <property type="component" value="Unassembled WGS sequence"/>
</dbReference>
<feature type="compositionally biased region" description="Polar residues" evidence="1">
    <location>
        <begin position="283"/>
        <end position="296"/>
    </location>
</feature>
<feature type="compositionally biased region" description="Polar residues" evidence="1">
    <location>
        <begin position="1167"/>
        <end position="1176"/>
    </location>
</feature>
<keyword evidence="2" id="KW-0812">Transmembrane</keyword>
<evidence type="ECO:0000256" key="2">
    <source>
        <dbReference type="SAM" id="Phobius"/>
    </source>
</evidence>
<feature type="region of interest" description="Disordered" evidence="1">
    <location>
        <begin position="1166"/>
        <end position="1218"/>
    </location>
</feature>
<keyword evidence="5" id="KW-1185">Reference proteome</keyword>
<feature type="compositionally biased region" description="Low complexity" evidence="1">
    <location>
        <begin position="1059"/>
        <end position="1075"/>
    </location>
</feature>
<dbReference type="EMBL" id="CAJOBC010000045">
    <property type="protein sequence ID" value="CAF3525238.1"/>
    <property type="molecule type" value="Genomic_DNA"/>
</dbReference>